<gene>
    <name evidence="1" type="ORF">PROQFM164_S03g001367</name>
</gene>
<dbReference type="STRING" id="1365484.W6QD74"/>
<dbReference type="AlphaFoldDB" id="W6QD74"/>
<accession>W6QD74</accession>
<organism evidence="1 2">
    <name type="scientific">Penicillium roqueforti (strain FM164)</name>
    <dbReference type="NCBI Taxonomy" id="1365484"/>
    <lineage>
        <taxon>Eukaryota</taxon>
        <taxon>Fungi</taxon>
        <taxon>Dikarya</taxon>
        <taxon>Ascomycota</taxon>
        <taxon>Pezizomycotina</taxon>
        <taxon>Eurotiomycetes</taxon>
        <taxon>Eurotiomycetidae</taxon>
        <taxon>Eurotiales</taxon>
        <taxon>Aspergillaceae</taxon>
        <taxon>Penicillium</taxon>
    </lineage>
</organism>
<dbReference type="Proteomes" id="UP000030686">
    <property type="component" value="Unassembled WGS sequence"/>
</dbReference>
<evidence type="ECO:0000313" key="2">
    <source>
        <dbReference type="Proteomes" id="UP000030686"/>
    </source>
</evidence>
<proteinExistence type="predicted"/>
<dbReference type="EMBL" id="HG792017">
    <property type="protein sequence ID" value="CDM34643.1"/>
    <property type="molecule type" value="Genomic_DNA"/>
</dbReference>
<sequence>MLTRRKIIGVTTNGSDHIMSTLRLPLSHQLSTGQLPMTPSLGYSPDIAPKTFAVGGAFGNAFLGPTSCSAVNAASVDAFKDTASIASPVGDVSSAKKWAGIVTCQVLQR</sequence>
<evidence type="ECO:0000313" key="1">
    <source>
        <dbReference type="EMBL" id="CDM34643.1"/>
    </source>
</evidence>
<dbReference type="OrthoDB" id="10036721at2759"/>
<keyword evidence="2" id="KW-1185">Reference proteome</keyword>
<protein>
    <submittedName>
        <fullName evidence="1">Genomic scaffold, ProqFM164S03</fullName>
    </submittedName>
</protein>
<reference evidence="1" key="1">
    <citation type="journal article" date="2014" name="Nat. Commun.">
        <title>Multiple recent horizontal transfers of a large genomic region in cheese making fungi.</title>
        <authorList>
            <person name="Cheeseman K."/>
            <person name="Ropars J."/>
            <person name="Renault P."/>
            <person name="Dupont J."/>
            <person name="Gouzy J."/>
            <person name="Branca A."/>
            <person name="Abraham A.L."/>
            <person name="Ceppi M."/>
            <person name="Conseiller E."/>
            <person name="Debuchy R."/>
            <person name="Malagnac F."/>
            <person name="Goarin A."/>
            <person name="Silar P."/>
            <person name="Lacoste S."/>
            <person name="Sallet E."/>
            <person name="Bensimon A."/>
            <person name="Giraud T."/>
            <person name="Brygoo Y."/>
        </authorList>
    </citation>
    <scope>NUCLEOTIDE SEQUENCE [LARGE SCALE GENOMIC DNA]</scope>
    <source>
        <strain evidence="1">FM164</strain>
    </source>
</reference>
<name>W6QD74_PENRF</name>